<comment type="similarity">
    <text evidence="1">Belongs to the short-chain dehydrogenases/reductases (SDR) family.</text>
</comment>
<dbReference type="InterPro" id="IPR002347">
    <property type="entry name" value="SDR_fam"/>
</dbReference>
<organism evidence="2 3">
    <name type="scientific">Pristionchus fissidentatus</name>
    <dbReference type="NCBI Taxonomy" id="1538716"/>
    <lineage>
        <taxon>Eukaryota</taxon>
        <taxon>Metazoa</taxon>
        <taxon>Ecdysozoa</taxon>
        <taxon>Nematoda</taxon>
        <taxon>Chromadorea</taxon>
        <taxon>Rhabditida</taxon>
        <taxon>Rhabditina</taxon>
        <taxon>Diplogasteromorpha</taxon>
        <taxon>Diplogasteroidea</taxon>
        <taxon>Neodiplogasteridae</taxon>
        <taxon>Pristionchus</taxon>
    </lineage>
</organism>
<gene>
    <name evidence="2" type="ORF">PFISCL1PPCAC_12763</name>
</gene>
<dbReference type="PANTHER" id="PTHR43544">
    <property type="entry name" value="SHORT-CHAIN DEHYDROGENASE/REDUCTASE"/>
    <property type="match status" value="1"/>
</dbReference>
<dbReference type="PRINTS" id="PR00080">
    <property type="entry name" value="SDRFAMILY"/>
</dbReference>
<dbReference type="SUPFAM" id="SSF51735">
    <property type="entry name" value="NAD(P)-binding Rossmann-fold domains"/>
    <property type="match status" value="1"/>
</dbReference>
<evidence type="ECO:0008006" key="4">
    <source>
        <dbReference type="Google" id="ProtNLM"/>
    </source>
</evidence>
<dbReference type="Gene3D" id="3.40.50.720">
    <property type="entry name" value="NAD(P)-binding Rossmann-like Domain"/>
    <property type="match status" value="1"/>
</dbReference>
<evidence type="ECO:0000313" key="2">
    <source>
        <dbReference type="EMBL" id="GMT21466.1"/>
    </source>
</evidence>
<dbReference type="Pfam" id="PF00106">
    <property type="entry name" value="adh_short"/>
    <property type="match status" value="1"/>
</dbReference>
<dbReference type="InterPro" id="IPR036291">
    <property type="entry name" value="NAD(P)-bd_dom_sf"/>
</dbReference>
<keyword evidence="3" id="KW-1185">Reference proteome</keyword>
<dbReference type="PANTHER" id="PTHR43544:SF35">
    <property type="entry name" value="C-FACTOR-RELATED"/>
    <property type="match status" value="1"/>
</dbReference>
<dbReference type="PRINTS" id="PR00081">
    <property type="entry name" value="GDHRDH"/>
</dbReference>
<dbReference type="GO" id="GO:0016491">
    <property type="term" value="F:oxidoreductase activity"/>
    <property type="evidence" value="ECO:0007669"/>
    <property type="project" value="TreeGrafter"/>
</dbReference>
<protein>
    <recommendedName>
        <fullName evidence="4">Dehydrogenase</fullName>
    </recommendedName>
</protein>
<dbReference type="InterPro" id="IPR051468">
    <property type="entry name" value="Fungal_SecMetab_SDRs"/>
</dbReference>
<dbReference type="AlphaFoldDB" id="A0AAV5VPF1"/>
<dbReference type="GO" id="GO:0005737">
    <property type="term" value="C:cytoplasm"/>
    <property type="evidence" value="ECO:0007669"/>
    <property type="project" value="TreeGrafter"/>
</dbReference>
<reference evidence="2" key="1">
    <citation type="submission" date="2023-10" db="EMBL/GenBank/DDBJ databases">
        <title>Genome assembly of Pristionchus species.</title>
        <authorList>
            <person name="Yoshida K."/>
            <person name="Sommer R.J."/>
        </authorList>
    </citation>
    <scope>NUCLEOTIDE SEQUENCE</scope>
    <source>
        <strain evidence="2">RS5133</strain>
    </source>
</reference>
<sequence length="241" mass="25730">MTSVLVTGANRGIGLGLVRQLVEEPSVAIVFAAARNVDTAKDLTAISSPKLHLVSLEIVSEESIARAHAKVSEIVGDRGLDLLINNAGIFNAYRLAGAIDKAGLMQQFEVNAVGPILLVNKFHGLLKKAAAKKGFAQIANITSALGSLETACEMSAPMPTALYAMSKAAANMLTRKLCVEFREDKIRATSFCPGWVRTDMGTDAAALSLEESTVPLAKLILALQEENNGLFYRYNGEAIPW</sequence>
<dbReference type="EMBL" id="BTSY01000004">
    <property type="protein sequence ID" value="GMT21466.1"/>
    <property type="molecule type" value="Genomic_DNA"/>
</dbReference>
<dbReference type="Proteomes" id="UP001432322">
    <property type="component" value="Unassembled WGS sequence"/>
</dbReference>
<accession>A0AAV5VPF1</accession>
<evidence type="ECO:0000313" key="3">
    <source>
        <dbReference type="Proteomes" id="UP001432322"/>
    </source>
</evidence>
<evidence type="ECO:0000256" key="1">
    <source>
        <dbReference type="RuleBase" id="RU000363"/>
    </source>
</evidence>
<proteinExistence type="inferred from homology"/>
<name>A0AAV5VPF1_9BILA</name>
<comment type="caution">
    <text evidence="2">The sequence shown here is derived from an EMBL/GenBank/DDBJ whole genome shotgun (WGS) entry which is preliminary data.</text>
</comment>
<dbReference type="CDD" id="cd05325">
    <property type="entry name" value="carb_red_sniffer_like_SDR_c"/>
    <property type="match status" value="1"/>
</dbReference>